<evidence type="ECO:0000256" key="1">
    <source>
        <dbReference type="ARBA" id="ARBA00004141"/>
    </source>
</evidence>
<evidence type="ECO:0000256" key="5">
    <source>
        <dbReference type="ARBA" id="ARBA00022989"/>
    </source>
</evidence>
<comment type="subcellular location">
    <subcellularLocation>
        <location evidence="1">Membrane</location>
        <topology evidence="1">Multi-pass membrane protein</topology>
    </subcellularLocation>
</comment>
<keyword evidence="5 10" id="KW-1133">Transmembrane helix</keyword>
<dbReference type="EMBL" id="JAPQKH010000002">
    <property type="protein sequence ID" value="KAJ5113894.1"/>
    <property type="molecule type" value="Genomic_DNA"/>
</dbReference>
<keyword evidence="9" id="KW-0807">Transducer</keyword>
<evidence type="ECO:0000256" key="10">
    <source>
        <dbReference type="SAM" id="Phobius"/>
    </source>
</evidence>
<keyword evidence="4 10" id="KW-0812">Transmembrane</keyword>
<gene>
    <name evidence="11" type="ORF">N7456_002428</name>
</gene>
<keyword evidence="8" id="KW-0675">Receptor</keyword>
<dbReference type="GO" id="GO:0000750">
    <property type="term" value="P:pheromone-dependent signal transduction involved in conjugation with cellular fusion"/>
    <property type="evidence" value="ECO:0007669"/>
    <property type="project" value="TreeGrafter"/>
</dbReference>
<accession>A0A9W9KNZ5</accession>
<keyword evidence="12" id="KW-1185">Reference proteome</keyword>
<dbReference type="PANTHER" id="PTHR28097:SF1">
    <property type="entry name" value="PHEROMONE A FACTOR RECEPTOR"/>
    <property type="match status" value="1"/>
</dbReference>
<proteinExistence type="inferred from homology"/>
<evidence type="ECO:0008006" key="13">
    <source>
        <dbReference type="Google" id="ProtNLM"/>
    </source>
</evidence>
<dbReference type="OrthoDB" id="2874149at2759"/>
<reference evidence="11" key="2">
    <citation type="journal article" date="2023" name="IMA Fungus">
        <title>Comparative genomic study of the Penicillium genus elucidates a diverse pangenome and 15 lateral gene transfer events.</title>
        <authorList>
            <person name="Petersen C."/>
            <person name="Sorensen T."/>
            <person name="Nielsen M.R."/>
            <person name="Sondergaard T.E."/>
            <person name="Sorensen J.L."/>
            <person name="Fitzpatrick D.A."/>
            <person name="Frisvad J.C."/>
            <person name="Nielsen K.L."/>
        </authorList>
    </citation>
    <scope>NUCLEOTIDE SEQUENCE</scope>
    <source>
        <strain evidence="11">IBT 30069</strain>
    </source>
</reference>
<reference evidence="11" key="1">
    <citation type="submission" date="2022-11" db="EMBL/GenBank/DDBJ databases">
        <authorList>
            <person name="Petersen C."/>
        </authorList>
    </citation>
    <scope>NUCLEOTIDE SEQUENCE</scope>
    <source>
        <strain evidence="11">IBT 30069</strain>
    </source>
</reference>
<evidence type="ECO:0000256" key="6">
    <source>
        <dbReference type="ARBA" id="ARBA00023040"/>
    </source>
</evidence>
<feature type="transmembrane region" description="Helical" evidence="10">
    <location>
        <begin position="126"/>
        <end position="146"/>
    </location>
</feature>
<comment type="similarity">
    <text evidence="2">Belongs to the G-protein coupled receptor 4 family.</text>
</comment>
<evidence type="ECO:0000256" key="7">
    <source>
        <dbReference type="ARBA" id="ARBA00023136"/>
    </source>
</evidence>
<evidence type="ECO:0000256" key="2">
    <source>
        <dbReference type="ARBA" id="ARBA00011085"/>
    </source>
</evidence>
<comment type="caution">
    <text evidence="11">The sequence shown here is derived from an EMBL/GenBank/DDBJ whole genome shotgun (WGS) entry which is preliminary data.</text>
</comment>
<dbReference type="PANTHER" id="PTHR28097">
    <property type="entry name" value="PHEROMONE A FACTOR RECEPTOR"/>
    <property type="match status" value="1"/>
</dbReference>
<dbReference type="PRINTS" id="PR00899">
    <property type="entry name" value="GPCRSTE3"/>
</dbReference>
<evidence type="ECO:0000256" key="8">
    <source>
        <dbReference type="ARBA" id="ARBA00023170"/>
    </source>
</evidence>
<keyword evidence="3" id="KW-0589">Pheromone response</keyword>
<feature type="transmembrane region" description="Helical" evidence="10">
    <location>
        <begin position="280"/>
        <end position="300"/>
    </location>
</feature>
<dbReference type="InterPro" id="IPR001499">
    <property type="entry name" value="GPCR_STE3"/>
</dbReference>
<dbReference type="Proteomes" id="UP001149165">
    <property type="component" value="Unassembled WGS sequence"/>
</dbReference>
<feature type="transmembrane region" description="Helical" evidence="10">
    <location>
        <begin position="84"/>
        <end position="106"/>
    </location>
</feature>
<sequence>METEPDSKLYAVAVVLPVLSFLAIILCIPPLTLHAKNRNIPATALICWCILLSVFNIINAIIWPTDDTSKWWSGTGLCDIEVKFMVASYVAVPGALTCILRGLATVLDTRRAILVPSKAQRWRNRLMELLFCAFVPAMAMITHFIYQKNRYFLYSISGCVNNYDESWASFVLAWMWPPIICLISAYYCCLVLIRLHRYRSDFEVILRSSNSNMSKSRFLRLFFAAFTMLIAILPVQGYVIYYDLSLSLPWHPYSWSHVHNKYWFDVVMVATHGAVFFDRWTPIAMGFIIFVFCGFGRDAVRVYRMILWRLGFGYIFPSIGRPLDSQASTPAAHVSNATTLVDSSANSKKSLFKWRKGVPNAENGLRPSSRHGRGVHTVPWYRAPWSLFNRRFTGSNDRDNLLNDLSVTGQTISTNAWAGVSQTRSSIELSEGMASPVQKDSIHIKHVISQQSEVQV</sequence>
<feature type="transmembrane region" description="Helical" evidence="10">
    <location>
        <begin position="218"/>
        <end position="241"/>
    </location>
</feature>
<keyword evidence="6" id="KW-0297">G-protein coupled receptor</keyword>
<evidence type="ECO:0000256" key="9">
    <source>
        <dbReference type="ARBA" id="ARBA00023224"/>
    </source>
</evidence>
<dbReference type="CDD" id="cd14966">
    <property type="entry name" value="7tmD_STE3"/>
    <property type="match status" value="1"/>
</dbReference>
<dbReference type="GO" id="GO:0004932">
    <property type="term" value="F:mating-type factor pheromone receptor activity"/>
    <property type="evidence" value="ECO:0007669"/>
    <property type="project" value="InterPro"/>
</dbReference>
<evidence type="ECO:0000313" key="11">
    <source>
        <dbReference type="EMBL" id="KAJ5113894.1"/>
    </source>
</evidence>
<feature type="transmembrane region" description="Helical" evidence="10">
    <location>
        <begin position="45"/>
        <end position="64"/>
    </location>
</feature>
<evidence type="ECO:0000256" key="3">
    <source>
        <dbReference type="ARBA" id="ARBA00022507"/>
    </source>
</evidence>
<dbReference type="Pfam" id="PF02076">
    <property type="entry name" value="STE3"/>
    <property type="match status" value="1"/>
</dbReference>
<name>A0A9W9KNZ5_9EURO</name>
<keyword evidence="7 10" id="KW-0472">Membrane</keyword>
<protein>
    <recommendedName>
        <fullName evidence="13">A-pheromone receptor PreA</fullName>
    </recommendedName>
</protein>
<organism evidence="11 12">
    <name type="scientific">Penicillium angulare</name>
    <dbReference type="NCBI Taxonomy" id="116970"/>
    <lineage>
        <taxon>Eukaryota</taxon>
        <taxon>Fungi</taxon>
        <taxon>Dikarya</taxon>
        <taxon>Ascomycota</taxon>
        <taxon>Pezizomycotina</taxon>
        <taxon>Eurotiomycetes</taxon>
        <taxon>Eurotiomycetidae</taxon>
        <taxon>Eurotiales</taxon>
        <taxon>Aspergillaceae</taxon>
        <taxon>Penicillium</taxon>
    </lineage>
</organism>
<feature type="transmembrane region" description="Helical" evidence="10">
    <location>
        <begin position="12"/>
        <end position="33"/>
    </location>
</feature>
<evidence type="ECO:0000256" key="4">
    <source>
        <dbReference type="ARBA" id="ARBA00022692"/>
    </source>
</evidence>
<evidence type="ECO:0000313" key="12">
    <source>
        <dbReference type="Proteomes" id="UP001149165"/>
    </source>
</evidence>
<dbReference type="GO" id="GO:0005886">
    <property type="term" value="C:plasma membrane"/>
    <property type="evidence" value="ECO:0007669"/>
    <property type="project" value="TreeGrafter"/>
</dbReference>
<feature type="transmembrane region" description="Helical" evidence="10">
    <location>
        <begin position="166"/>
        <end position="193"/>
    </location>
</feature>
<dbReference type="AlphaFoldDB" id="A0A9W9KNZ5"/>